<evidence type="ECO:0000256" key="3">
    <source>
        <dbReference type="ARBA" id="ARBA00022679"/>
    </source>
</evidence>
<sequence length="297" mass="33124">MQLQDDVIRDRDGERIKRALEFLIEHWAEQPDLARLASRLGLSEWHLQRLFTRWVGISPKRFVQYLTKEYAALRLRDADSLLDAALACGLSGTGRLHDLFIRYEGMSPGEFKASAAGATLHVGSIESPFGSAFALWAPRGLHRLEFYDTQAEYDRHLNNAKAAFPEALWQPLKREHREQLANAFRPKPAPDCLSVCVTGTVFQLKVWEALLAIPPGKLVTYSGLARALGVRSSVALGNAVSANALAWLVPCHRVICANGLPGRFRWGVTANRPWSLGKAPSTFSERPERGLTVEWLS</sequence>
<evidence type="ECO:0000259" key="9">
    <source>
        <dbReference type="PROSITE" id="PS01124"/>
    </source>
</evidence>
<dbReference type="SUPFAM" id="SSF46689">
    <property type="entry name" value="Homeodomain-like"/>
    <property type="match status" value="1"/>
</dbReference>
<dbReference type="PROSITE" id="PS00374">
    <property type="entry name" value="MGMT"/>
    <property type="match status" value="1"/>
</dbReference>
<evidence type="ECO:0000256" key="2">
    <source>
        <dbReference type="ARBA" id="ARBA00022603"/>
    </source>
</evidence>
<dbReference type="InterPro" id="IPR009057">
    <property type="entry name" value="Homeodomain-like_sf"/>
</dbReference>
<evidence type="ECO:0000256" key="8">
    <source>
        <dbReference type="ARBA" id="ARBA00049348"/>
    </source>
</evidence>
<dbReference type="CDD" id="cd06445">
    <property type="entry name" value="ATase"/>
    <property type="match status" value="1"/>
</dbReference>
<dbReference type="Gene3D" id="1.10.10.60">
    <property type="entry name" value="Homeodomain-like"/>
    <property type="match status" value="1"/>
</dbReference>
<dbReference type="AlphaFoldDB" id="A0A3E0X0Y1"/>
<evidence type="ECO:0000256" key="4">
    <source>
        <dbReference type="ARBA" id="ARBA00022763"/>
    </source>
</evidence>
<dbReference type="InterPro" id="IPR036217">
    <property type="entry name" value="MethylDNA_cys_MeTrfase_DNAb"/>
</dbReference>
<dbReference type="PANTHER" id="PTHR10815:SF13">
    <property type="entry name" value="METHYLATED-DNA--PROTEIN-CYSTEINE METHYLTRANSFERASE"/>
    <property type="match status" value="1"/>
</dbReference>
<keyword evidence="5" id="KW-0805">Transcription regulation</keyword>
<dbReference type="EMBL" id="NFZW01000002">
    <property type="protein sequence ID" value="RFA38928.1"/>
    <property type="molecule type" value="Genomic_DNA"/>
</dbReference>
<evidence type="ECO:0000313" key="10">
    <source>
        <dbReference type="EMBL" id="RFA38928.1"/>
    </source>
</evidence>
<comment type="caution">
    <text evidence="10">The sequence shown here is derived from an EMBL/GenBank/DDBJ whole genome shotgun (WGS) entry which is preliminary data.</text>
</comment>
<dbReference type="GO" id="GO:0003908">
    <property type="term" value="F:methylated-DNA-[protein]-cysteine S-methyltransferase activity"/>
    <property type="evidence" value="ECO:0007669"/>
    <property type="project" value="UniProtKB-EC"/>
</dbReference>
<organism evidence="10 11">
    <name type="scientific">Alkalilimnicola ehrlichii</name>
    <dbReference type="NCBI Taxonomy" id="351052"/>
    <lineage>
        <taxon>Bacteria</taxon>
        <taxon>Pseudomonadati</taxon>
        <taxon>Pseudomonadota</taxon>
        <taxon>Gammaproteobacteria</taxon>
        <taxon>Chromatiales</taxon>
        <taxon>Ectothiorhodospiraceae</taxon>
        <taxon>Alkalilimnicola</taxon>
    </lineage>
</organism>
<evidence type="ECO:0000256" key="5">
    <source>
        <dbReference type="ARBA" id="ARBA00023015"/>
    </source>
</evidence>
<dbReference type="GO" id="GO:0032259">
    <property type="term" value="P:methylation"/>
    <property type="evidence" value="ECO:0007669"/>
    <property type="project" value="UniProtKB-KW"/>
</dbReference>
<evidence type="ECO:0000256" key="6">
    <source>
        <dbReference type="ARBA" id="ARBA00023163"/>
    </source>
</evidence>
<name>A0A3E0X0Y1_9GAMM</name>
<dbReference type="Pfam" id="PF01035">
    <property type="entry name" value="DNA_binding_1"/>
    <property type="match status" value="1"/>
</dbReference>
<reference evidence="11" key="1">
    <citation type="submission" date="2017-05" db="EMBL/GenBank/DDBJ databases">
        <authorList>
            <person name="Sharma S."/>
            <person name="Sidhu C."/>
            <person name="Pinnaka A.K."/>
        </authorList>
    </citation>
    <scope>NUCLEOTIDE SEQUENCE [LARGE SCALE GENOMIC DNA]</scope>
    <source>
        <strain evidence="11">AK93</strain>
    </source>
</reference>
<dbReference type="SMART" id="SM00342">
    <property type="entry name" value="HTH_ARAC"/>
    <property type="match status" value="1"/>
</dbReference>
<accession>A0A3E0X0Y1</accession>
<keyword evidence="2" id="KW-0489">Methyltransferase</keyword>
<evidence type="ECO:0000256" key="7">
    <source>
        <dbReference type="ARBA" id="ARBA00023204"/>
    </source>
</evidence>
<protein>
    <recommendedName>
        <fullName evidence="9">HTH araC/xylS-type domain-containing protein</fullName>
    </recommendedName>
</protein>
<feature type="domain" description="HTH araC/xylS-type" evidence="9">
    <location>
        <begin position="17"/>
        <end position="114"/>
    </location>
</feature>
<dbReference type="InterPro" id="IPR036388">
    <property type="entry name" value="WH-like_DNA-bd_sf"/>
</dbReference>
<dbReference type="Pfam" id="PF12833">
    <property type="entry name" value="HTH_18"/>
    <property type="match status" value="1"/>
</dbReference>
<dbReference type="GO" id="GO:0043565">
    <property type="term" value="F:sequence-specific DNA binding"/>
    <property type="evidence" value="ECO:0007669"/>
    <property type="project" value="InterPro"/>
</dbReference>
<keyword evidence="3" id="KW-0808">Transferase</keyword>
<dbReference type="InterPro" id="IPR001497">
    <property type="entry name" value="MethylDNA_cys_MeTrfase_AS"/>
</dbReference>
<dbReference type="SUPFAM" id="SSF46767">
    <property type="entry name" value="Methylated DNA-protein cysteine methyltransferase, C-terminal domain"/>
    <property type="match status" value="1"/>
</dbReference>
<dbReference type="Proteomes" id="UP000256763">
    <property type="component" value="Unassembled WGS sequence"/>
</dbReference>
<dbReference type="GO" id="GO:0006281">
    <property type="term" value="P:DNA repair"/>
    <property type="evidence" value="ECO:0007669"/>
    <property type="project" value="UniProtKB-KW"/>
</dbReference>
<dbReference type="Gene3D" id="1.10.10.10">
    <property type="entry name" value="Winged helix-like DNA-binding domain superfamily/Winged helix DNA-binding domain"/>
    <property type="match status" value="1"/>
</dbReference>
<dbReference type="PANTHER" id="PTHR10815">
    <property type="entry name" value="METHYLATED-DNA--PROTEIN-CYSTEINE METHYLTRANSFERASE"/>
    <property type="match status" value="1"/>
</dbReference>
<proteinExistence type="predicted"/>
<gene>
    <name evidence="10" type="ORF">CAL65_03245</name>
</gene>
<comment type="catalytic activity">
    <reaction evidence="1">
        <text>a 4-O-methyl-thymidine in DNA + L-cysteinyl-[protein] = a thymidine in DNA + S-methyl-L-cysteinyl-[protein]</text>
        <dbReference type="Rhea" id="RHEA:53428"/>
        <dbReference type="Rhea" id="RHEA-COMP:10131"/>
        <dbReference type="Rhea" id="RHEA-COMP:10132"/>
        <dbReference type="Rhea" id="RHEA-COMP:13555"/>
        <dbReference type="Rhea" id="RHEA-COMP:13556"/>
        <dbReference type="ChEBI" id="CHEBI:29950"/>
        <dbReference type="ChEBI" id="CHEBI:82612"/>
        <dbReference type="ChEBI" id="CHEBI:137386"/>
        <dbReference type="ChEBI" id="CHEBI:137387"/>
        <dbReference type="EC" id="2.1.1.63"/>
    </reaction>
</comment>
<evidence type="ECO:0000256" key="1">
    <source>
        <dbReference type="ARBA" id="ARBA00001286"/>
    </source>
</evidence>
<keyword evidence="7" id="KW-0234">DNA repair</keyword>
<keyword evidence="11" id="KW-1185">Reference proteome</keyword>
<dbReference type="InterPro" id="IPR018060">
    <property type="entry name" value="HTH_AraC"/>
</dbReference>
<keyword evidence="4" id="KW-0227">DNA damage</keyword>
<dbReference type="RefSeq" id="WP_116300946.1">
    <property type="nucleotide sequence ID" value="NZ_NFZV01000002.1"/>
</dbReference>
<dbReference type="Gene3D" id="3.30.160.70">
    <property type="entry name" value="Methylated DNA-protein cysteine methyltransferase domain"/>
    <property type="match status" value="1"/>
</dbReference>
<evidence type="ECO:0000313" key="11">
    <source>
        <dbReference type="Proteomes" id="UP000256763"/>
    </source>
</evidence>
<dbReference type="GO" id="GO:0003700">
    <property type="term" value="F:DNA-binding transcription factor activity"/>
    <property type="evidence" value="ECO:0007669"/>
    <property type="project" value="InterPro"/>
</dbReference>
<keyword evidence="6" id="KW-0804">Transcription</keyword>
<dbReference type="OrthoDB" id="9802228at2"/>
<dbReference type="InterPro" id="IPR014048">
    <property type="entry name" value="MethylDNA_cys_MeTrfase_DNA-bd"/>
</dbReference>
<dbReference type="NCBIfam" id="TIGR00589">
    <property type="entry name" value="ogt"/>
    <property type="match status" value="1"/>
</dbReference>
<dbReference type="PROSITE" id="PS01124">
    <property type="entry name" value="HTH_ARAC_FAMILY_2"/>
    <property type="match status" value="1"/>
</dbReference>
<comment type="catalytic activity">
    <reaction evidence="8">
        <text>a 6-O-methyl-2'-deoxyguanosine in DNA + L-cysteinyl-[protein] = S-methyl-L-cysteinyl-[protein] + a 2'-deoxyguanosine in DNA</text>
        <dbReference type="Rhea" id="RHEA:24000"/>
        <dbReference type="Rhea" id="RHEA-COMP:10131"/>
        <dbReference type="Rhea" id="RHEA-COMP:10132"/>
        <dbReference type="Rhea" id="RHEA-COMP:11367"/>
        <dbReference type="Rhea" id="RHEA-COMP:11368"/>
        <dbReference type="ChEBI" id="CHEBI:29950"/>
        <dbReference type="ChEBI" id="CHEBI:82612"/>
        <dbReference type="ChEBI" id="CHEBI:85445"/>
        <dbReference type="ChEBI" id="CHEBI:85448"/>
        <dbReference type="EC" id="2.1.1.63"/>
    </reaction>
</comment>